<evidence type="ECO:0000256" key="4">
    <source>
        <dbReference type="ARBA" id="ARBA00022840"/>
    </source>
</evidence>
<organism evidence="8 9">
    <name type="scientific">Blattamonas nauphoetae</name>
    <dbReference type="NCBI Taxonomy" id="2049346"/>
    <lineage>
        <taxon>Eukaryota</taxon>
        <taxon>Metamonada</taxon>
        <taxon>Preaxostyla</taxon>
        <taxon>Oxymonadida</taxon>
        <taxon>Blattamonas</taxon>
    </lineage>
</organism>
<comment type="caution">
    <text evidence="8">The sequence shown here is derived from an EMBL/GenBank/DDBJ whole genome shotgun (WGS) entry which is preliminary data.</text>
</comment>
<evidence type="ECO:0000259" key="7">
    <source>
        <dbReference type="PROSITE" id="PS50011"/>
    </source>
</evidence>
<evidence type="ECO:0000313" key="8">
    <source>
        <dbReference type="EMBL" id="KAK2945405.1"/>
    </source>
</evidence>
<gene>
    <name evidence="8" type="ORF">BLNAU_19674</name>
</gene>
<dbReference type="PANTHER" id="PTHR44329:SF288">
    <property type="entry name" value="MITOGEN-ACTIVATED PROTEIN KINASE KINASE KINASE 20"/>
    <property type="match status" value="1"/>
</dbReference>
<dbReference type="InterPro" id="IPR012334">
    <property type="entry name" value="Pectin_lyas_fold"/>
</dbReference>
<dbReference type="Gene3D" id="2.160.20.10">
    <property type="entry name" value="Single-stranded right-handed beta-helix, Pectin lyase-like"/>
    <property type="match status" value="1"/>
</dbReference>
<dbReference type="Gene3D" id="1.10.510.10">
    <property type="entry name" value="Transferase(Phosphotransferase) domain 1"/>
    <property type="match status" value="1"/>
</dbReference>
<keyword evidence="3" id="KW-0418">Kinase</keyword>
<keyword evidence="2" id="KW-0547">Nucleotide-binding</keyword>
<keyword evidence="6" id="KW-0472">Membrane</keyword>
<dbReference type="SUPFAM" id="SSF51126">
    <property type="entry name" value="Pectin lyase-like"/>
    <property type="match status" value="2"/>
</dbReference>
<keyword evidence="6" id="KW-1133">Transmembrane helix</keyword>
<feature type="domain" description="Protein kinase" evidence="7">
    <location>
        <begin position="2461"/>
        <end position="2808"/>
    </location>
</feature>
<dbReference type="InterPro" id="IPR006626">
    <property type="entry name" value="PbH1"/>
</dbReference>
<accession>A0ABQ9X133</accession>
<evidence type="ECO:0000256" key="3">
    <source>
        <dbReference type="ARBA" id="ARBA00022777"/>
    </source>
</evidence>
<keyword evidence="6" id="KW-0812">Transmembrane</keyword>
<dbReference type="SMART" id="SM00710">
    <property type="entry name" value="PbH1"/>
    <property type="match status" value="6"/>
</dbReference>
<dbReference type="Pfam" id="PF07714">
    <property type="entry name" value="PK_Tyr_Ser-Thr"/>
    <property type="match status" value="1"/>
</dbReference>
<dbReference type="InterPro" id="IPR011050">
    <property type="entry name" value="Pectin_lyase_fold/virulence"/>
</dbReference>
<protein>
    <recommendedName>
        <fullName evidence="7">Protein kinase domain-containing protein</fullName>
    </recommendedName>
</protein>
<dbReference type="PROSITE" id="PS50011">
    <property type="entry name" value="PROTEIN_KINASE_DOM"/>
    <property type="match status" value="1"/>
</dbReference>
<dbReference type="SUPFAM" id="SSF56112">
    <property type="entry name" value="Protein kinase-like (PK-like)"/>
    <property type="match status" value="1"/>
</dbReference>
<name>A0ABQ9X133_9EUKA</name>
<evidence type="ECO:0000256" key="5">
    <source>
        <dbReference type="SAM" id="MobiDB-lite"/>
    </source>
</evidence>
<feature type="transmembrane region" description="Helical" evidence="6">
    <location>
        <begin position="2497"/>
        <end position="2519"/>
    </location>
</feature>
<dbReference type="Proteomes" id="UP001281761">
    <property type="component" value="Unassembled WGS sequence"/>
</dbReference>
<evidence type="ECO:0000256" key="2">
    <source>
        <dbReference type="ARBA" id="ARBA00022741"/>
    </source>
</evidence>
<proteinExistence type="predicted"/>
<dbReference type="EMBL" id="JARBJD010000262">
    <property type="protein sequence ID" value="KAK2945405.1"/>
    <property type="molecule type" value="Genomic_DNA"/>
</dbReference>
<evidence type="ECO:0000256" key="1">
    <source>
        <dbReference type="ARBA" id="ARBA00022679"/>
    </source>
</evidence>
<reference evidence="8 9" key="1">
    <citation type="journal article" date="2022" name="bioRxiv">
        <title>Genomics of Preaxostyla Flagellates Illuminates Evolutionary Transitions and the Path Towards Mitochondrial Loss.</title>
        <authorList>
            <person name="Novak L.V.F."/>
            <person name="Treitli S.C."/>
            <person name="Pyrih J."/>
            <person name="Halakuc P."/>
            <person name="Pipaliya S.V."/>
            <person name="Vacek V."/>
            <person name="Brzon O."/>
            <person name="Soukal P."/>
            <person name="Eme L."/>
            <person name="Dacks J.B."/>
            <person name="Karnkowska A."/>
            <person name="Elias M."/>
            <person name="Hampl V."/>
        </authorList>
    </citation>
    <scope>NUCLEOTIDE SEQUENCE [LARGE SCALE GENOMIC DNA]</scope>
    <source>
        <strain evidence="8">NAU3</strain>
        <tissue evidence="8">Gut</tissue>
    </source>
</reference>
<dbReference type="InterPro" id="IPR001245">
    <property type="entry name" value="Ser-Thr/Tyr_kinase_cat_dom"/>
</dbReference>
<dbReference type="InterPro" id="IPR011009">
    <property type="entry name" value="Kinase-like_dom_sf"/>
</dbReference>
<dbReference type="InterPro" id="IPR051681">
    <property type="entry name" value="Ser/Thr_Kinases-Pseudokinases"/>
</dbReference>
<sequence length="2839" mass="298697">MQIEQIHGHTATIDGSSSFVTVHCTICLHNDEAALLVSGTSQMIHTDIVITKPLRTAPLVFSGCGSGSFQVHELTLSDLVVAERMSLLGNSLSSLSLSNTVFRNVSNFDASPTILDDTSMQTTQVSGCKLDFVENGLYGTIFGNINGAGTFLGMNMTILSNDATYQTSYVNQAGKVYSSSTSLESVYFENCTSANSGGGLYFGGNGAFSLKTSKFVNCKVISGNHGGGFSFSSFSNTGQASLFVSDCIIIGCYAGHVGGGLHIGTYNQNNPQVTTTLENITLQTSEAASGTGGLLLQFLSDTTVNNVQIENCRAPYRNSMSLEGAKGVHTLTSFKILSTQESTSDLVWFSFCYKQIQLSSWHVASLGHLTTDILKYPLPTISDLFVERGNSSNELPSLIFQEQYNSHFQAAGFTPSTLFTTDSFTTANQPAVIANGEQSGWMKGAQINVNSEEGVEDFFCWVRNSKCKSLRDVLPRTGSQFDGSIRMDEGRFEEHDLKIGGRRLGMSGTTQEGTIVKDCGSTTALMTVTTGQLTLSTLTLSPSGSRPLISSGGSVIISFISISPLSTSSASLITSKGGSVTASHLEVASIAFSAGHVFSIANADLVLSNCRFSSIKGASDGSVFSSTGSGKISLETVSFSDCSCDDVNAGSVIHITRPSFVENQIVLEGVTIASPSSTHKYQVFISCPSGAGHVKGSWWSFVAAVPTTPVLLRNEFWCEDSSDSSKSSCMAYHVYPFASGAVHVSDGCEDHALCGSVDAPCVSMSAGMNQMKETKRVTLKNPSSLDVVLTSLDSAWTLTQASGAGLTVSQAGSFSVASSNAHLTLSSLLISLGTVTTNSLVSVSAGALIMEACTIGDGITPMPITLGSVVGGILTLSGANTLKLVSSSSPLFVVSSGSLSIGSATSLTHPSTARTSALISLSSGSVSFSGDALDFSSKVTLPSSSVIEQTGGVLAVSESTVGNVSKTSGNGGVLMASLTKSTDSLSMTSTTFSHCSAGGSGGVLFVSCGSGVASSQLVVRVTSFETCSSGSGKGGCVFVSGSGLASLIAPANWSGHPTSLGETESLFWGEDLALSSTPFSSATLLVYLVAFSHPDISLASDGQDVVGCGRSDLPCGTLEHSLTHLSTHSTNIVTISGSTILDFELKTTLLLLELSGKGETKQNVKVEDGGLITASGNSLALTNLHFSTALTSSLSLISLSSSGSLTITSCSFSSFTCSSNGSIVCGSVGSTQTLKLSDVRFEDCWSSVGAHSVHLDLSACTSTTPLLFKSLAFTHSTGTLSPDVLIVGRDLGGIVSRSVWEGTLESSAATQLWSEDTKHNIACSLLVYLRDIESEIQVRGSQHADFDDCGHFGVGCSSLGKGIGRMNCGVSTTTLTIASDLRFDELISFVSEKEAILTRSAGVAFSRGQNGRFWLKGGKVVTQSIAFTTVEAEFSESFFTLTSSGSLWIRNSSFVGFKSSCAGSIVCGTVGAGQSLSIDGSSSFSSCSGGDGGCMSVSVVGSGSIGLGGSFSKCSSSGKGGALNLDLTGMTELGQISFDSLLFSTTDGNSALEGSNMFVTSSSLSKLATSEPFVSLAPAAQTALFDDSEKNSFVGFESSEVQGSLLYFWHPHVTTSGSVHVHSSGVDHVNCGLSSLPCSSLRRSMAAMKDSKSVTLDSSMDVSGLFESTASEWTLTQSSTSHILSLTENGQLKISSDSGSKLTLVSLHIVSKELTADRTSPLIEVGSGSLRFSSCSIGESGRTIPLTLCSVDGGSVSFEGDTTIVNPSASHHLLRVVSGELSIDSSLTITHSLSPRTVSLIAMTGGTTTIKDSIASIVSSPPPLTVGGTANLVLDSVTDAFSRNLPTIVDQIGGSVTMISCSFSDGSLTDSFIASSGSMKIVDTRFAELRAKSSSNGMEKRALTLTVNENECVVIGDENDAVEFVDCSSDGDGGAMHCRVNVGGELSLLNVSFSGCSSSGVGGGLAVVASEKVLGSSLTIRASFASCSCGSGGKGDWMHLTGWSFEDLIVLSNWEVSESSLSSPSDDSLLFGVDLAEEPSSSYKEVTLLYYLIGYRGATIFVGSEGRDAAGCGQYVWRCRSLEQGVSHLEGHETLKLVVVSGTVLSDAAVFGKNNVEVVSESEIERITVIAGGQLLLKNAASPHKIGVTSVLFALGEQSDLPLIVSNCGHVNITSCSFEWTGDLPRPLVSIAAGKFTLSNLELANAHFSITPFVVASSDALVVSGVSLSDCVGDVLLSVSNTKSVKMSSCQFDGVLPEVERNSESLCSWSTGLIGLEDCETVRMDNVQFYEQRQGGLFVSNSNVTLHSCLFEHNSAGSSRFPSANRNIRCEGDGRITIPSVGMSNVEEVGSQWISTDSCVLSGAGANVDSPLFVAAMTNKSWSVFHVKNKTMDVCIVGRVLIACGLRLGVFEWDLKNGKETGMMMELDLSEMKTSKWEEESIVVTLNQKVDLWKLDTGMEWRGRLLFGPSGRSSEWMVIRESDGAIRKSLASKNMPWILGIVGGVLLMLLAVIIIIVLVRRCKKEKGKDEKKPMMAEMDVFLDEMKVEDQQTWPGQMNTSTDNILGLIEDRDGRFGLKHIDTANNEIADGIRIPDDEEGGVGMMVEAVRCEGEFESVVTCKSHTLYSRLHGKDQGKKLDAKTTAVLIVQGLQNSVTDKARREMFLRLAPNWILLDEKDGVLLQMRELGKSGEPTEQGNTTANRFLESGQSRQSSGVRWASPEVVAGQSFVNVNHEKASVFSLGLILWEMETGQVPLREIDGVNAQRQLATGTGLVMTNIVEWKKELIEKCLSVEADSRPTLKEIEQTLKTSGKTLDTIDEKQEISPQIIPPQNGHNPTG</sequence>
<keyword evidence="9" id="KW-1185">Reference proteome</keyword>
<keyword evidence="4" id="KW-0067">ATP-binding</keyword>
<evidence type="ECO:0000256" key="6">
    <source>
        <dbReference type="SAM" id="Phobius"/>
    </source>
</evidence>
<keyword evidence="1" id="KW-0808">Transferase</keyword>
<dbReference type="InterPro" id="IPR000719">
    <property type="entry name" value="Prot_kinase_dom"/>
</dbReference>
<dbReference type="PANTHER" id="PTHR44329">
    <property type="entry name" value="SERINE/THREONINE-PROTEIN KINASE TNNI3K-RELATED"/>
    <property type="match status" value="1"/>
</dbReference>
<feature type="region of interest" description="Disordered" evidence="5">
    <location>
        <begin position="2812"/>
        <end position="2839"/>
    </location>
</feature>
<evidence type="ECO:0000313" key="9">
    <source>
        <dbReference type="Proteomes" id="UP001281761"/>
    </source>
</evidence>